<dbReference type="Proteomes" id="UP001314170">
    <property type="component" value="Unassembled WGS sequence"/>
</dbReference>
<feature type="transmembrane region" description="Helical" evidence="1">
    <location>
        <begin position="6"/>
        <end position="24"/>
    </location>
</feature>
<dbReference type="SUPFAM" id="SSF47616">
    <property type="entry name" value="GST C-terminal domain-like"/>
    <property type="match status" value="1"/>
</dbReference>
<comment type="caution">
    <text evidence="2">The sequence shown here is derived from an EMBL/GenBank/DDBJ whole genome shotgun (WGS) entry which is preliminary data.</text>
</comment>
<accession>A0AAV1R297</accession>
<dbReference type="Gene3D" id="1.20.1050.10">
    <property type="match status" value="1"/>
</dbReference>
<sequence length="76" mass="8584">MPLLSSPLIFMIVPVPLLVFWAAYHDETWFPAIRNVAAAKEGEARKAYIEQAREGLVLLEDAFRKCSKRKGFFGGD</sequence>
<dbReference type="EMBL" id="CAWUPB010000851">
    <property type="protein sequence ID" value="CAK7326650.1"/>
    <property type="molecule type" value="Genomic_DNA"/>
</dbReference>
<keyword evidence="1" id="KW-1133">Transmembrane helix</keyword>
<keyword evidence="3" id="KW-1185">Reference proteome</keyword>
<dbReference type="AlphaFoldDB" id="A0AAV1R297"/>
<evidence type="ECO:0000256" key="1">
    <source>
        <dbReference type="SAM" id="Phobius"/>
    </source>
</evidence>
<evidence type="ECO:0000313" key="2">
    <source>
        <dbReference type="EMBL" id="CAK7326650.1"/>
    </source>
</evidence>
<reference evidence="2 3" key="1">
    <citation type="submission" date="2024-01" db="EMBL/GenBank/DDBJ databases">
        <authorList>
            <person name="Waweru B."/>
        </authorList>
    </citation>
    <scope>NUCLEOTIDE SEQUENCE [LARGE SCALE GENOMIC DNA]</scope>
</reference>
<proteinExistence type="predicted"/>
<evidence type="ECO:0000313" key="3">
    <source>
        <dbReference type="Proteomes" id="UP001314170"/>
    </source>
</evidence>
<organism evidence="2 3">
    <name type="scientific">Dovyalis caffra</name>
    <dbReference type="NCBI Taxonomy" id="77055"/>
    <lineage>
        <taxon>Eukaryota</taxon>
        <taxon>Viridiplantae</taxon>
        <taxon>Streptophyta</taxon>
        <taxon>Embryophyta</taxon>
        <taxon>Tracheophyta</taxon>
        <taxon>Spermatophyta</taxon>
        <taxon>Magnoliopsida</taxon>
        <taxon>eudicotyledons</taxon>
        <taxon>Gunneridae</taxon>
        <taxon>Pentapetalae</taxon>
        <taxon>rosids</taxon>
        <taxon>fabids</taxon>
        <taxon>Malpighiales</taxon>
        <taxon>Salicaceae</taxon>
        <taxon>Flacourtieae</taxon>
        <taxon>Dovyalis</taxon>
    </lineage>
</organism>
<keyword evidence="1" id="KW-0472">Membrane</keyword>
<dbReference type="InterPro" id="IPR036282">
    <property type="entry name" value="Glutathione-S-Trfase_C_sf"/>
</dbReference>
<keyword evidence="1" id="KW-0812">Transmembrane</keyword>
<gene>
    <name evidence="2" type="ORF">DCAF_LOCUS4353</name>
</gene>
<protein>
    <submittedName>
        <fullName evidence="2">Uncharacterized protein</fullName>
    </submittedName>
</protein>
<name>A0AAV1R297_9ROSI</name>